<organism evidence="14 15">
    <name type="scientific">Candidatus Enterococcus clewellii</name>
    <dbReference type="NCBI Taxonomy" id="1834193"/>
    <lineage>
        <taxon>Bacteria</taxon>
        <taxon>Bacillati</taxon>
        <taxon>Bacillota</taxon>
        <taxon>Bacilli</taxon>
        <taxon>Lactobacillales</taxon>
        <taxon>Enterococcaceae</taxon>
        <taxon>Enterococcus</taxon>
    </lineage>
</organism>
<evidence type="ECO:0000256" key="1">
    <source>
        <dbReference type="ARBA" id="ARBA00009943"/>
    </source>
</evidence>
<evidence type="ECO:0000256" key="4">
    <source>
        <dbReference type="ARBA" id="ARBA00022490"/>
    </source>
</evidence>
<keyword evidence="7" id="KW-0573">Peptidoglycan synthesis</keyword>
<evidence type="ECO:0000256" key="7">
    <source>
        <dbReference type="ARBA" id="ARBA00022984"/>
    </source>
</evidence>
<evidence type="ECO:0000256" key="3">
    <source>
        <dbReference type="ARBA" id="ARBA00016236"/>
    </source>
</evidence>
<comment type="similarity">
    <text evidence="1">Belongs to the FemABX family.</text>
</comment>
<dbReference type="Pfam" id="PF02388">
    <property type="entry name" value="FemAB"/>
    <property type="match status" value="1"/>
</dbReference>
<dbReference type="InterPro" id="IPR010978">
    <property type="entry name" value="tRNA-bd_arm"/>
</dbReference>
<dbReference type="InterPro" id="IPR016181">
    <property type="entry name" value="Acyl_CoA_acyltransferase"/>
</dbReference>
<keyword evidence="4" id="KW-0963">Cytoplasm</keyword>
<dbReference type="PANTHER" id="PTHR36174:SF2">
    <property type="entry name" value="AMINOACYLTRANSFERASE FEMA"/>
    <property type="match status" value="1"/>
</dbReference>
<reference evidence="14" key="1">
    <citation type="submission" date="2017-05" db="EMBL/GenBank/DDBJ databases">
        <authorList>
            <consortium name="The Broad Institute Genomics Platform"/>
            <consortium name="The Broad Institute Genomic Center for Infectious Diseases"/>
            <person name="Earl A."/>
            <person name="Manson A."/>
            <person name="Schwartman J."/>
            <person name="Gilmore M."/>
            <person name="Abouelleil A."/>
            <person name="Cao P."/>
            <person name="Chapman S."/>
            <person name="Cusick C."/>
            <person name="Shea T."/>
            <person name="Young S."/>
            <person name="Neafsey D."/>
            <person name="Nusbaum C."/>
            <person name="Birren B."/>
        </authorList>
    </citation>
    <scope>NUCLEOTIDE SEQUENCE</scope>
    <source>
        <strain evidence="14">9E7_DIV0242</strain>
    </source>
</reference>
<dbReference type="GO" id="GO:0000166">
    <property type="term" value="F:nucleotide binding"/>
    <property type="evidence" value="ECO:0007669"/>
    <property type="project" value="InterPro"/>
</dbReference>
<dbReference type="PANTHER" id="PTHR36174">
    <property type="entry name" value="LIPID II:GLYCINE GLYCYLTRANSFERASE"/>
    <property type="match status" value="1"/>
</dbReference>
<dbReference type="GO" id="GO:0008360">
    <property type="term" value="P:regulation of cell shape"/>
    <property type="evidence" value="ECO:0007669"/>
    <property type="project" value="UniProtKB-KW"/>
</dbReference>
<dbReference type="SUPFAM" id="SSF55729">
    <property type="entry name" value="Acyl-CoA N-acyltransferases (Nat)"/>
    <property type="match status" value="2"/>
</dbReference>
<keyword evidence="9" id="KW-0961">Cell wall biogenesis/degradation</keyword>
<name>A0AAQ3XXQ3_9ENTE</name>
<proteinExistence type="inferred from homology"/>
<keyword evidence="15" id="KW-1185">Reference proteome</keyword>
<dbReference type="EMBL" id="CP147247">
    <property type="protein sequence ID" value="WYJ88394.1"/>
    <property type="molecule type" value="Genomic_DNA"/>
</dbReference>
<comment type="catalytic activity">
    <reaction evidence="12">
        <text>beta-D-GlcNAc-(1-&gt;4)-Mur2Ac(oyl-L-Ala-D-isoglutaminyl-L-Lys-(N(6)-Gly)-D-Ala-D-Ala)-di-trans,octa-cis-undecaprenyl diphosphate + 2 glycyl-tRNA(Gly) = MurNAc-L-Ala-D-isoglutaminyl-L-Lys-(N(6)-tri-Gly)-D-Ala-D-Ala-diphospho-di-trans,octa-cis-undecaprenyl-GlcNAc + 2 tRNA(Gly) + 2 H(+)</text>
        <dbReference type="Rhea" id="RHEA:30439"/>
        <dbReference type="Rhea" id="RHEA-COMP:9664"/>
        <dbReference type="Rhea" id="RHEA-COMP:9683"/>
        <dbReference type="ChEBI" id="CHEBI:15378"/>
        <dbReference type="ChEBI" id="CHEBI:62234"/>
        <dbReference type="ChEBI" id="CHEBI:62235"/>
        <dbReference type="ChEBI" id="CHEBI:78442"/>
        <dbReference type="ChEBI" id="CHEBI:78522"/>
        <dbReference type="EC" id="2.3.2.17"/>
    </reaction>
</comment>
<keyword evidence="8" id="KW-0012">Acyltransferase</keyword>
<dbReference type="InterPro" id="IPR003447">
    <property type="entry name" value="FEMABX"/>
</dbReference>
<keyword evidence="6" id="KW-0133">Cell shape</keyword>
<dbReference type="RefSeq" id="WP_339101856.1">
    <property type="nucleotide sequence ID" value="NZ_CP147247.1"/>
</dbReference>
<evidence type="ECO:0000256" key="10">
    <source>
        <dbReference type="ARBA" id="ARBA00030706"/>
    </source>
</evidence>
<dbReference type="Proteomes" id="UP000195141">
    <property type="component" value="Chromosome"/>
</dbReference>
<dbReference type="GO" id="GO:0009252">
    <property type="term" value="P:peptidoglycan biosynthetic process"/>
    <property type="evidence" value="ECO:0007669"/>
    <property type="project" value="UniProtKB-KW"/>
</dbReference>
<dbReference type="AlphaFoldDB" id="A0AAQ3XXQ3"/>
<evidence type="ECO:0000256" key="9">
    <source>
        <dbReference type="ARBA" id="ARBA00023316"/>
    </source>
</evidence>
<evidence type="ECO:0000256" key="5">
    <source>
        <dbReference type="ARBA" id="ARBA00022679"/>
    </source>
</evidence>
<protein>
    <recommendedName>
        <fullName evidence="3">Aminoacyltransferase FemA</fullName>
        <ecNumber evidence="2">2.3.2.17</ecNumber>
    </recommendedName>
    <alternativeName>
        <fullName evidence="11">Factor essential for expression of methicillin resistance A</fullName>
    </alternativeName>
    <alternativeName>
        <fullName evidence="10">N-acetylmuramoyl-L-alanyl-D-glutamyl-L-lysyl-(N6-glycyl)-D-alanyl-D-alanine-diphosphoundecaprenyl-N-acetylglucosamine:glycine glycyltransferase</fullName>
    </alternativeName>
</protein>
<keyword evidence="5" id="KW-0808">Transferase</keyword>
<feature type="coiled-coil region" evidence="13">
    <location>
        <begin position="239"/>
        <end position="293"/>
    </location>
</feature>
<dbReference type="SUPFAM" id="SSF46589">
    <property type="entry name" value="tRNA-binding arm"/>
    <property type="match status" value="1"/>
</dbReference>
<dbReference type="GO" id="GO:0016755">
    <property type="term" value="F:aminoacyltransferase activity"/>
    <property type="evidence" value="ECO:0007669"/>
    <property type="project" value="InterPro"/>
</dbReference>
<evidence type="ECO:0000256" key="6">
    <source>
        <dbReference type="ARBA" id="ARBA00022960"/>
    </source>
</evidence>
<dbReference type="Gene3D" id="3.40.630.30">
    <property type="match status" value="2"/>
</dbReference>
<keyword evidence="13" id="KW-0175">Coiled coil</keyword>
<evidence type="ECO:0000256" key="12">
    <source>
        <dbReference type="ARBA" id="ARBA00047483"/>
    </source>
</evidence>
<evidence type="ECO:0000256" key="2">
    <source>
        <dbReference type="ARBA" id="ARBA00012466"/>
    </source>
</evidence>
<evidence type="ECO:0000256" key="13">
    <source>
        <dbReference type="SAM" id="Coils"/>
    </source>
</evidence>
<dbReference type="InterPro" id="IPR050644">
    <property type="entry name" value="PG_Glycine_Bridge_Synth"/>
</dbReference>
<evidence type="ECO:0000313" key="15">
    <source>
        <dbReference type="Proteomes" id="UP000195141"/>
    </source>
</evidence>
<gene>
    <name evidence="14" type="ORF">A5888_000113</name>
</gene>
<sequence>MYTFCLLDENEFEVFANQSSSGNYLQTKEMGKLKKLRGAEVFYPALKDEQNTVCMASLMTKTKLGVGYVFDIDGLELPAKSELAVDFLSQLKGYIKENDGLYLTVTPNRAYGVYDYRGNLLTEKDQEIIPFFSAQKFEHEGFSQGYSSDGNPQWIYKKDLSDLSEATLVKSYNKDAKYSLNKAKSFGITTRELSYEELSLFKEITERTSIRRNFTDKTLEYYQAVYQAYGERAKFVVAEVNFKDYLESLEQQKQQLEQKLADIEEFLVVNPNSRKKNNQKREFTDELSTYEKRITEGKQMLADNGEQVSLACALFLTGPHETVYLFSGTEEKYKKLYAPFLIQDRMLKYSVEKQIPLYNFYGIEGVFDGSDGILKFKESFNGYAEEKIGTFKAILNPGKYRTYMVLKHVREFVNKLRGRA</sequence>
<dbReference type="EC" id="2.3.2.17" evidence="2"/>
<dbReference type="Gene3D" id="1.20.58.90">
    <property type="match status" value="1"/>
</dbReference>
<evidence type="ECO:0000256" key="8">
    <source>
        <dbReference type="ARBA" id="ARBA00023315"/>
    </source>
</evidence>
<evidence type="ECO:0000256" key="11">
    <source>
        <dbReference type="ARBA" id="ARBA00032233"/>
    </source>
</evidence>
<evidence type="ECO:0000313" key="14">
    <source>
        <dbReference type="EMBL" id="WYJ88394.1"/>
    </source>
</evidence>
<dbReference type="PROSITE" id="PS51191">
    <property type="entry name" value="FEMABX"/>
    <property type="match status" value="1"/>
</dbReference>
<reference evidence="14" key="2">
    <citation type="submission" date="2024-03" db="EMBL/GenBank/DDBJ databases">
        <title>The Genome Sequence of Enterococcus sp. DIV0242b.</title>
        <authorList>
            <consortium name="The Broad Institute Genomics Platform"/>
            <consortium name="The Broad Institute Microbial Omics Core"/>
            <consortium name="The Broad Institute Genomic Center for Infectious Diseases"/>
            <person name="Earl A."/>
            <person name="Manson A."/>
            <person name="Gilmore M."/>
            <person name="Schwartman J."/>
            <person name="Shea T."/>
            <person name="Abouelleil A."/>
            <person name="Cao P."/>
            <person name="Chapman S."/>
            <person name="Cusick C."/>
            <person name="Young S."/>
            <person name="Neafsey D."/>
            <person name="Nusbaum C."/>
            <person name="Birren B."/>
        </authorList>
    </citation>
    <scope>NUCLEOTIDE SEQUENCE</scope>
    <source>
        <strain evidence="14">9E7_DIV0242</strain>
    </source>
</reference>
<accession>A0AAQ3XXQ3</accession>
<dbReference type="GO" id="GO:0071555">
    <property type="term" value="P:cell wall organization"/>
    <property type="evidence" value="ECO:0007669"/>
    <property type="project" value="UniProtKB-KW"/>
</dbReference>